<dbReference type="InterPro" id="IPR000276">
    <property type="entry name" value="GPCR_Rhodpsn"/>
</dbReference>
<dbReference type="GO" id="GO:0005886">
    <property type="term" value="C:plasma membrane"/>
    <property type="evidence" value="ECO:0007669"/>
    <property type="project" value="TreeGrafter"/>
</dbReference>
<proteinExistence type="predicted"/>
<dbReference type="Gene3D" id="1.20.1070.10">
    <property type="entry name" value="Rhodopsin 7-helix transmembrane proteins"/>
    <property type="match status" value="1"/>
</dbReference>
<dbReference type="PANTHER" id="PTHR45695">
    <property type="entry name" value="LEUCOKININ RECEPTOR-RELATED"/>
    <property type="match status" value="1"/>
</dbReference>
<dbReference type="EMBL" id="CM016762">
    <property type="protein sequence ID" value="TMS37097.1"/>
    <property type="molecule type" value="Genomic_DNA"/>
</dbReference>
<evidence type="ECO:0000256" key="1">
    <source>
        <dbReference type="ARBA" id="ARBA00004141"/>
    </source>
</evidence>
<comment type="subcellular location">
    <subcellularLocation>
        <location evidence="1">Membrane</location>
        <topology evidence="1">Multi-pass membrane protein</topology>
    </subcellularLocation>
</comment>
<feature type="transmembrane region" description="Helical" evidence="9">
    <location>
        <begin position="307"/>
        <end position="328"/>
    </location>
</feature>
<dbReference type="PRINTS" id="PR00237">
    <property type="entry name" value="GPCRRHODOPSN"/>
</dbReference>
<feature type="transmembrane region" description="Helical" evidence="9">
    <location>
        <begin position="128"/>
        <end position="150"/>
    </location>
</feature>
<comment type="caution">
    <text evidence="11">The sequence shown here is derived from an EMBL/GenBank/DDBJ whole genome shotgun (WGS) entry which is preliminary data.</text>
</comment>
<dbReference type="CDD" id="cd00637">
    <property type="entry name" value="7tm_classA_rhodopsin-like"/>
    <property type="match status" value="1"/>
</dbReference>
<feature type="region of interest" description="Disordered" evidence="8">
    <location>
        <begin position="432"/>
        <end position="471"/>
    </location>
</feature>
<feature type="domain" description="G-protein coupled receptors family 1 profile" evidence="10">
    <location>
        <begin position="62"/>
        <end position="325"/>
    </location>
</feature>
<keyword evidence="3 9" id="KW-1133">Transmembrane helix</keyword>
<feature type="transmembrane region" description="Helical" evidence="9">
    <location>
        <begin position="203"/>
        <end position="228"/>
    </location>
</feature>
<dbReference type="PANTHER" id="PTHR45695:SF9">
    <property type="entry name" value="LEUCOKININ RECEPTOR"/>
    <property type="match status" value="1"/>
</dbReference>
<feature type="transmembrane region" description="Helical" evidence="9">
    <location>
        <begin position="49"/>
        <end position="71"/>
    </location>
</feature>
<dbReference type="STRING" id="34508.A0A4U8UY79"/>
<dbReference type="Proteomes" id="UP000298663">
    <property type="component" value="Chromosome X"/>
</dbReference>
<dbReference type="OrthoDB" id="5864106at2759"/>
<gene>
    <name evidence="11" type="ORF">L596_004102</name>
</gene>
<dbReference type="PROSITE" id="PS50262">
    <property type="entry name" value="G_PROTEIN_RECEP_F1_2"/>
    <property type="match status" value="1"/>
</dbReference>
<feature type="transmembrane region" description="Helical" evidence="9">
    <location>
        <begin position="162"/>
        <end position="183"/>
    </location>
</feature>
<feature type="transmembrane region" description="Helical" evidence="9">
    <location>
        <begin position="83"/>
        <end position="108"/>
    </location>
</feature>
<evidence type="ECO:0000313" key="11">
    <source>
        <dbReference type="EMBL" id="TMS37097.1"/>
    </source>
</evidence>
<dbReference type="GO" id="GO:0004930">
    <property type="term" value="F:G protein-coupled receptor activity"/>
    <property type="evidence" value="ECO:0007669"/>
    <property type="project" value="UniProtKB-KW"/>
</dbReference>
<accession>A0A4U8UY79</accession>
<keyword evidence="4" id="KW-0297">G-protein coupled receptor</keyword>
<evidence type="ECO:0000256" key="5">
    <source>
        <dbReference type="ARBA" id="ARBA00023136"/>
    </source>
</evidence>
<dbReference type="EMBL" id="AZBU02000001">
    <property type="protein sequence ID" value="TMS37097.1"/>
    <property type="molecule type" value="Genomic_DNA"/>
</dbReference>
<dbReference type="AlphaFoldDB" id="A0A4U8UY79"/>
<evidence type="ECO:0000256" key="8">
    <source>
        <dbReference type="SAM" id="MobiDB-lite"/>
    </source>
</evidence>
<feature type="transmembrane region" description="Helical" evidence="9">
    <location>
        <begin position="263"/>
        <end position="287"/>
    </location>
</feature>
<keyword evidence="12" id="KW-1185">Reference proteome</keyword>
<evidence type="ECO:0000256" key="4">
    <source>
        <dbReference type="ARBA" id="ARBA00023040"/>
    </source>
</evidence>
<evidence type="ECO:0000256" key="6">
    <source>
        <dbReference type="ARBA" id="ARBA00023170"/>
    </source>
</evidence>
<dbReference type="SUPFAM" id="SSF81321">
    <property type="entry name" value="Family A G protein-coupled receptor-like"/>
    <property type="match status" value="1"/>
</dbReference>
<keyword evidence="6" id="KW-0675">Receptor</keyword>
<feature type="compositionally biased region" description="Basic and acidic residues" evidence="8">
    <location>
        <begin position="432"/>
        <end position="443"/>
    </location>
</feature>
<evidence type="ECO:0000256" key="9">
    <source>
        <dbReference type="SAM" id="Phobius"/>
    </source>
</evidence>
<evidence type="ECO:0000256" key="2">
    <source>
        <dbReference type="ARBA" id="ARBA00022692"/>
    </source>
</evidence>
<sequence length="471" mass="53099">MNVTSIAISRLRNHFIKITPLYDSDSTLQNISIVDQDAVGSSGLTTTTAVLLGFIVALAITGNTALITSILSSRKLRTNLLNLLFCNVALLNLVDTAVTVFTSLLFVSHPSWALGTTMCKLSAFTQNLMMLLMLMAITVMTMERALGLLYEGREILNRNRIACLWLGLVLVAICFMVPIFAVTIPVKAFEFRYLCNIDRESPIGYTIAVIIVYLLLLNIDLCCFGIILNRKYRERSLPVRPQDYGEFIRQSRALHDYIHMCKIVLTLLVVFVLIQGPYIVLHFVLQIRNSYEVNGKDESFSVHDDVVISLTLLRFLHPLLMPICVFVCSGELWSQFLRILCCSNSSMARLGTCDTDSIRGNANDGQRQILTNVMTIVATPDGLHLKYPNGYEYAPQQPLPLNEHNRHLPVQSVEELSPYTFTAVEKIDNKRDSKLESFADSRRQAQATGVSKKQPKKKQNAKPFTQQRWRN</sequence>
<reference evidence="11 12" key="1">
    <citation type="journal article" date="2015" name="Genome Biol.">
        <title>Comparative genomics of Steinernema reveals deeply conserved gene regulatory networks.</title>
        <authorList>
            <person name="Dillman A.R."/>
            <person name="Macchietto M."/>
            <person name="Porter C.F."/>
            <person name="Rogers A."/>
            <person name="Williams B."/>
            <person name="Antoshechkin I."/>
            <person name="Lee M.M."/>
            <person name="Goodwin Z."/>
            <person name="Lu X."/>
            <person name="Lewis E.E."/>
            <person name="Goodrich-Blair H."/>
            <person name="Stock S.P."/>
            <person name="Adams B.J."/>
            <person name="Sternberg P.W."/>
            <person name="Mortazavi A."/>
        </authorList>
    </citation>
    <scope>NUCLEOTIDE SEQUENCE [LARGE SCALE GENOMIC DNA]</scope>
    <source>
        <strain evidence="11 12">ALL</strain>
    </source>
</reference>
<evidence type="ECO:0000313" key="12">
    <source>
        <dbReference type="Proteomes" id="UP000298663"/>
    </source>
</evidence>
<evidence type="ECO:0000256" key="3">
    <source>
        <dbReference type="ARBA" id="ARBA00022989"/>
    </source>
</evidence>
<protein>
    <recommendedName>
        <fullName evidence="10">G-protein coupled receptors family 1 profile domain-containing protein</fullName>
    </recommendedName>
</protein>
<keyword evidence="2 9" id="KW-0812">Transmembrane</keyword>
<dbReference type="Pfam" id="PF00001">
    <property type="entry name" value="7tm_1"/>
    <property type="match status" value="1"/>
</dbReference>
<keyword evidence="7" id="KW-0807">Transducer</keyword>
<reference evidence="11 12" key="2">
    <citation type="journal article" date="2019" name="G3 (Bethesda)">
        <title>Hybrid Assembly of the Genome of the Entomopathogenic Nematode Steinernema carpocapsae Identifies the X-Chromosome.</title>
        <authorList>
            <person name="Serra L."/>
            <person name="Macchietto M."/>
            <person name="Macias-Munoz A."/>
            <person name="McGill C.J."/>
            <person name="Rodriguez I.M."/>
            <person name="Rodriguez B."/>
            <person name="Murad R."/>
            <person name="Mortazavi A."/>
        </authorList>
    </citation>
    <scope>NUCLEOTIDE SEQUENCE [LARGE SCALE GENOMIC DNA]</scope>
    <source>
        <strain evidence="11 12">ALL</strain>
    </source>
</reference>
<evidence type="ECO:0000256" key="7">
    <source>
        <dbReference type="ARBA" id="ARBA00023224"/>
    </source>
</evidence>
<name>A0A4U8UY79_STECR</name>
<keyword evidence="5 9" id="KW-0472">Membrane</keyword>
<organism evidence="11 12">
    <name type="scientific">Steinernema carpocapsae</name>
    <name type="common">Entomopathogenic nematode</name>
    <dbReference type="NCBI Taxonomy" id="34508"/>
    <lineage>
        <taxon>Eukaryota</taxon>
        <taxon>Metazoa</taxon>
        <taxon>Ecdysozoa</taxon>
        <taxon>Nematoda</taxon>
        <taxon>Chromadorea</taxon>
        <taxon>Rhabditida</taxon>
        <taxon>Tylenchina</taxon>
        <taxon>Panagrolaimomorpha</taxon>
        <taxon>Strongyloidoidea</taxon>
        <taxon>Steinernematidae</taxon>
        <taxon>Steinernema</taxon>
    </lineage>
</organism>
<dbReference type="InterPro" id="IPR017452">
    <property type="entry name" value="GPCR_Rhodpsn_7TM"/>
</dbReference>
<evidence type="ECO:0000259" key="10">
    <source>
        <dbReference type="PROSITE" id="PS50262"/>
    </source>
</evidence>